<dbReference type="CDD" id="cd16131">
    <property type="entry name" value="RA_Rin2"/>
    <property type="match status" value="1"/>
</dbReference>
<dbReference type="InterPro" id="IPR037191">
    <property type="entry name" value="VPS9_dom_sf"/>
</dbReference>
<dbReference type="GO" id="GO:0016192">
    <property type="term" value="P:vesicle-mediated transport"/>
    <property type="evidence" value="ECO:0007669"/>
    <property type="project" value="InterPro"/>
</dbReference>
<dbReference type="InterPro" id="IPR003123">
    <property type="entry name" value="VPS9"/>
</dbReference>
<dbReference type="Proteomes" id="UP000694570">
    <property type="component" value="Unplaced"/>
</dbReference>
<dbReference type="Proteomes" id="UP000694723">
    <property type="component" value="Unplaced"/>
</dbReference>
<evidence type="ECO:0000256" key="1">
    <source>
        <dbReference type="ARBA" id="ARBA00006919"/>
    </source>
</evidence>
<dbReference type="Ensembl" id="ENSSSCT00055012075.1">
    <property type="protein sequence ID" value="ENSSSCP00055009540.1"/>
    <property type="gene ID" value="ENSSSCG00055006198.1"/>
</dbReference>
<dbReference type="Proteomes" id="UP000694724">
    <property type="component" value="Unplaced"/>
</dbReference>
<evidence type="ECO:0000313" key="4">
    <source>
        <dbReference type="Ensembl" id="ENSSSCP00025043922.1"/>
    </source>
</evidence>
<dbReference type="GO" id="GO:0005085">
    <property type="term" value="F:guanyl-nucleotide exchange factor activity"/>
    <property type="evidence" value="ECO:0007669"/>
    <property type="project" value="InterPro"/>
</dbReference>
<dbReference type="GO" id="GO:0005096">
    <property type="term" value="F:GTPase activator activity"/>
    <property type="evidence" value="ECO:0007669"/>
    <property type="project" value="UniProtKB-KW"/>
</dbReference>
<keyword evidence="2" id="KW-0343">GTPase activation</keyword>
<dbReference type="Proteomes" id="UP000694727">
    <property type="component" value="Unplaced"/>
</dbReference>
<dbReference type="SUPFAM" id="SSF109993">
    <property type="entry name" value="VPS9 domain"/>
    <property type="match status" value="1"/>
</dbReference>
<dbReference type="PANTHER" id="PTHR23101:SF51">
    <property type="entry name" value="RAS AND RAB INTERACTOR 2"/>
    <property type="match status" value="1"/>
</dbReference>
<dbReference type="Pfam" id="PF23268">
    <property type="entry name" value="RIN1"/>
    <property type="match status" value="1"/>
</dbReference>
<comment type="similarity">
    <text evidence="1">Belongs to the RIN (Ras interaction/interference) family.</text>
</comment>
<dbReference type="InterPro" id="IPR000159">
    <property type="entry name" value="RA_dom"/>
</dbReference>
<dbReference type="Ensembl" id="ENSSSCT00060018998.1">
    <property type="protein sequence ID" value="ENSSSCP00060007677.1"/>
    <property type="gene ID" value="ENSSSCG00060014360.1"/>
</dbReference>
<dbReference type="GO" id="GO:0007165">
    <property type="term" value="P:signal transduction"/>
    <property type="evidence" value="ECO:0007669"/>
    <property type="project" value="InterPro"/>
</dbReference>
<dbReference type="Proteomes" id="UP000694728">
    <property type="component" value="Unplaced"/>
</dbReference>
<name>A0A8D0JKF4_PIG</name>
<dbReference type="PROSITE" id="PS50200">
    <property type="entry name" value="RA"/>
    <property type="match status" value="1"/>
</dbReference>
<dbReference type="Proteomes" id="UP000694720">
    <property type="component" value="Unplaced"/>
</dbReference>
<dbReference type="SUPFAM" id="SSF55550">
    <property type="entry name" value="SH2 domain"/>
    <property type="match status" value="1"/>
</dbReference>
<protein>
    <recommendedName>
        <fullName evidence="3">Ras-associating domain-containing protein</fullName>
    </recommendedName>
</protein>
<feature type="domain" description="Ras-associating" evidence="3">
    <location>
        <begin position="310"/>
        <end position="401"/>
    </location>
</feature>
<evidence type="ECO:0000313" key="5">
    <source>
        <dbReference type="Proteomes" id="UP000694727"/>
    </source>
</evidence>
<evidence type="ECO:0000259" key="3">
    <source>
        <dbReference type="PROSITE" id="PS50200"/>
    </source>
</evidence>
<accession>A0A8D0JKF4</accession>
<sequence length="418" mass="47765">MSAWTMGARGLDKRGSFFKLIDTIASEIGELKQEMVQTDVSLENGLGPSEAHSMVRHKDDGYAEEKDVKACPRDSGYDSLSNRLSVLDRLLHTHPIWLQLSLSEEEAAAVLQSQPPGIFLVRKSTKMQKKVLSLRLPCEFGAPLKEFAIKESTYNVVLEKAMHKCILKPLKGHVEAMLKHFHVADGSWKQLKENLQLVRQRNPQELGVFAPTPDFVDVEKIKVKFTTMQKMYSPEKKVMLLLRVCKLIYTVMENNSGGYYLTSAYGALSLIKNFQEEQAARLLSSEARDTLRQWHKRRTTNRTIPSVDDFQNYLRVAFQEVNSGCTGKTLLVRPYVTTEDVCQLCAEKFKVADPAEYSLFLFVDETWQQLAEDTYPQKIKAELHSRPQPHIFHFVYKRIKKDPYGVIFQNGEEDLPAS</sequence>
<reference evidence="4" key="1">
    <citation type="submission" date="2025-05" db="UniProtKB">
        <authorList>
            <consortium name="Ensembl"/>
        </authorList>
    </citation>
    <scope>IDENTIFICATION</scope>
</reference>
<dbReference type="PANTHER" id="PTHR23101">
    <property type="entry name" value="RAB GDP/GTP EXCHANGE FACTOR"/>
    <property type="match status" value="1"/>
</dbReference>
<organism evidence="4 5">
    <name type="scientific">Sus scrofa</name>
    <name type="common">Pig</name>
    <dbReference type="NCBI Taxonomy" id="9823"/>
    <lineage>
        <taxon>Eukaryota</taxon>
        <taxon>Metazoa</taxon>
        <taxon>Chordata</taxon>
        <taxon>Craniata</taxon>
        <taxon>Vertebrata</taxon>
        <taxon>Euteleostomi</taxon>
        <taxon>Mammalia</taxon>
        <taxon>Eutheria</taxon>
        <taxon>Laurasiatheria</taxon>
        <taxon>Artiodactyla</taxon>
        <taxon>Suina</taxon>
        <taxon>Suidae</taxon>
        <taxon>Sus</taxon>
    </lineage>
</organism>
<dbReference type="AlphaFoldDB" id="A0A8D0JKF4"/>
<dbReference type="Gene3D" id="3.30.505.10">
    <property type="entry name" value="SH2 domain"/>
    <property type="match status" value="1"/>
</dbReference>
<dbReference type="InterPro" id="IPR045046">
    <property type="entry name" value="Vps9-like"/>
</dbReference>
<dbReference type="Ensembl" id="ENSSSCT00030057823.1">
    <property type="protein sequence ID" value="ENSSSCP00030026316.1"/>
    <property type="gene ID" value="ENSSSCG00030041601.1"/>
</dbReference>
<dbReference type="InterPro" id="IPR036860">
    <property type="entry name" value="SH2_dom_sf"/>
</dbReference>
<proteinExistence type="inferred from homology"/>
<dbReference type="Proteomes" id="UP000694571">
    <property type="component" value="Unplaced"/>
</dbReference>
<dbReference type="Ensembl" id="ENSSSCT00025099689.1">
    <property type="protein sequence ID" value="ENSSSCP00025043922.1"/>
    <property type="gene ID" value="ENSSSCG00025072251.1"/>
</dbReference>
<dbReference type="SMART" id="SM00167">
    <property type="entry name" value="VPS9"/>
    <property type="match status" value="1"/>
</dbReference>
<evidence type="ECO:0000256" key="2">
    <source>
        <dbReference type="ARBA" id="ARBA00022468"/>
    </source>
</evidence>
<dbReference type="InterPro" id="IPR029071">
    <property type="entry name" value="Ubiquitin-like_domsf"/>
</dbReference>
<dbReference type="Ensembl" id="ENSSSCT00035008427.1">
    <property type="protein sequence ID" value="ENSSSCP00035002840.1"/>
    <property type="gene ID" value="ENSSSCG00035006791.1"/>
</dbReference>
<dbReference type="Ensembl" id="ENSSSCT00045047401.1">
    <property type="protein sequence ID" value="ENSSSCP00045032914.1"/>
    <property type="gene ID" value="ENSSSCG00045027525.1"/>
</dbReference>
<dbReference type="Ensembl" id="ENSSSCT00050053037.1">
    <property type="protein sequence ID" value="ENSSSCP00050022280.1"/>
    <property type="gene ID" value="ENSSSCG00050039301.1"/>
</dbReference>
<dbReference type="SUPFAM" id="SSF54236">
    <property type="entry name" value="Ubiquitin-like"/>
    <property type="match status" value="1"/>
</dbReference>
<dbReference type="SMART" id="SM00314">
    <property type="entry name" value="RA"/>
    <property type="match status" value="1"/>
</dbReference>
<dbReference type="Pfam" id="PF00788">
    <property type="entry name" value="RA"/>
    <property type="match status" value="1"/>
</dbReference>